<evidence type="ECO:0000256" key="4">
    <source>
        <dbReference type="ARBA" id="ARBA00023306"/>
    </source>
</evidence>
<dbReference type="SUPFAM" id="SSF50978">
    <property type="entry name" value="WD40 repeat-like"/>
    <property type="match status" value="1"/>
</dbReference>
<dbReference type="GO" id="GO:0031145">
    <property type="term" value="P:anaphase-promoting complex-dependent catabolic process"/>
    <property type="evidence" value="ECO:0007669"/>
    <property type="project" value="TreeGrafter"/>
</dbReference>
<feature type="repeat" description="WD" evidence="5">
    <location>
        <begin position="406"/>
        <end position="450"/>
    </location>
</feature>
<reference evidence="7" key="1">
    <citation type="submission" date="2020-05" db="EMBL/GenBank/DDBJ databases">
        <title>Phylogenomic resolution of chytrid fungi.</title>
        <authorList>
            <person name="Stajich J.E."/>
            <person name="Amses K."/>
            <person name="Simmons R."/>
            <person name="Seto K."/>
            <person name="Myers J."/>
            <person name="Bonds A."/>
            <person name="Quandt C.A."/>
            <person name="Barry K."/>
            <person name="Liu P."/>
            <person name="Grigoriev I."/>
            <person name="Longcore J.E."/>
            <person name="James T.Y."/>
        </authorList>
    </citation>
    <scope>NUCLEOTIDE SEQUENCE</scope>
    <source>
        <strain evidence="7">JEL0476</strain>
    </source>
</reference>
<dbReference type="InterPro" id="IPR036322">
    <property type="entry name" value="WD40_repeat_dom_sf"/>
</dbReference>
<keyword evidence="2 5" id="KW-0853">WD repeat</keyword>
<evidence type="ECO:0000256" key="2">
    <source>
        <dbReference type="ARBA" id="ARBA00022574"/>
    </source>
</evidence>
<dbReference type="SMART" id="SM00320">
    <property type="entry name" value="WD40"/>
    <property type="match status" value="6"/>
</dbReference>
<sequence length="550" mass="62157">MSGRKNLVHDFKKILDEQSEEPKTSEKIKSIQKKNNKLSNLFEEDNIFFPSQQPDSFLSPTKKRKRNNYYEYCADRHIPESNPDREACFQANQQLEKKSRNKKKGVIDSEQQNETSDKLYLQVIGRETIGRNFIGDGVEQFISEKRRSLNANYIDSNWFLPRTPVKSPRSPKYLNFTSPDSKKSYDYTLDSPNSQKYSLTPISLDSQNLLTSPRKIPRHISKVPYKVLDAPDLQDDFYLNLVDWGAQNILSVGLGTCVYLWSAQTSKVTKLCDLSEGNDTVTSVNWNSRGDNLAVGTNLGKVLTYDVQQNQLIRTYENGNDSGQHSQRVGALAWQNGILTSGSRDRSIICRDFNAPASSFRKLTSHKQEICGLKWSLDSTQLASGGNDNKLLIWDNKNSPQPLFKLDKHTAAVKAIAWSPHNHSVLASGGGTADRHIRFWNTSKGEQLYAHDTGSQVCNLAWSKHSTELVSTHGYSQNQIVIWKYTPTAITSLTTLTGHTMRVLYLAMSPDGQNIVTGAGDETLRFWNVFNKMGGGRDDKWRKNSALTIR</sequence>
<feature type="repeat" description="WD" evidence="5">
    <location>
        <begin position="496"/>
        <end position="529"/>
    </location>
</feature>
<organism evidence="7 8">
    <name type="scientific">Clydaea vesicula</name>
    <dbReference type="NCBI Taxonomy" id="447962"/>
    <lineage>
        <taxon>Eukaryota</taxon>
        <taxon>Fungi</taxon>
        <taxon>Fungi incertae sedis</taxon>
        <taxon>Chytridiomycota</taxon>
        <taxon>Chytridiomycota incertae sedis</taxon>
        <taxon>Chytridiomycetes</taxon>
        <taxon>Lobulomycetales</taxon>
        <taxon>Lobulomycetaceae</taxon>
        <taxon>Clydaea</taxon>
    </lineage>
</organism>
<dbReference type="PROSITE" id="PS50082">
    <property type="entry name" value="WD_REPEATS_2"/>
    <property type="match status" value="3"/>
</dbReference>
<evidence type="ECO:0000256" key="1">
    <source>
        <dbReference type="ARBA" id="ARBA00006445"/>
    </source>
</evidence>
<keyword evidence="3" id="KW-0677">Repeat</keyword>
<feature type="domain" description="CDC20/Fizzy WD40" evidence="6">
    <location>
        <begin position="228"/>
        <end position="527"/>
    </location>
</feature>
<dbReference type="InterPro" id="IPR056150">
    <property type="entry name" value="WD40_CDC20-Fz"/>
</dbReference>
<proteinExistence type="inferred from homology"/>
<comment type="similarity">
    <text evidence="1">Belongs to the WD repeat CDC20/Fizzy family.</text>
</comment>
<name>A0AAD5XX19_9FUNG</name>
<dbReference type="EMBL" id="JADGJW010000537">
    <property type="protein sequence ID" value="KAJ3215536.1"/>
    <property type="molecule type" value="Genomic_DNA"/>
</dbReference>
<dbReference type="Proteomes" id="UP001211065">
    <property type="component" value="Unassembled WGS sequence"/>
</dbReference>
<keyword evidence="4" id="KW-0131">Cell cycle</keyword>
<dbReference type="AlphaFoldDB" id="A0AAD5XX19"/>
<dbReference type="GO" id="GO:1905786">
    <property type="term" value="P:positive regulation of anaphase-promoting complex-dependent catabolic process"/>
    <property type="evidence" value="ECO:0007669"/>
    <property type="project" value="TreeGrafter"/>
</dbReference>
<dbReference type="InterPro" id="IPR001680">
    <property type="entry name" value="WD40_rpt"/>
</dbReference>
<dbReference type="InterPro" id="IPR019775">
    <property type="entry name" value="WD40_repeat_CS"/>
</dbReference>
<comment type="caution">
    <text evidence="7">The sequence shown here is derived from an EMBL/GenBank/DDBJ whole genome shotgun (WGS) entry which is preliminary data.</text>
</comment>
<dbReference type="PANTHER" id="PTHR19918">
    <property type="entry name" value="CELL DIVISION CYCLE 20 CDC20 FIZZY -RELATED"/>
    <property type="match status" value="1"/>
</dbReference>
<evidence type="ECO:0000313" key="8">
    <source>
        <dbReference type="Proteomes" id="UP001211065"/>
    </source>
</evidence>
<dbReference type="PROSITE" id="PS50294">
    <property type="entry name" value="WD_REPEATS_REGION"/>
    <property type="match status" value="2"/>
</dbReference>
<dbReference type="GO" id="GO:0010997">
    <property type="term" value="F:anaphase-promoting complex binding"/>
    <property type="evidence" value="ECO:0007669"/>
    <property type="project" value="InterPro"/>
</dbReference>
<evidence type="ECO:0000256" key="5">
    <source>
        <dbReference type="PROSITE-ProRule" id="PRU00221"/>
    </source>
</evidence>
<feature type="repeat" description="WD" evidence="5">
    <location>
        <begin position="363"/>
        <end position="395"/>
    </location>
</feature>
<dbReference type="InterPro" id="IPR015943">
    <property type="entry name" value="WD40/YVTN_repeat-like_dom_sf"/>
</dbReference>
<gene>
    <name evidence="7" type="ORF">HK099_006313</name>
</gene>
<dbReference type="Gene3D" id="2.130.10.10">
    <property type="entry name" value="YVTN repeat-like/Quinoprotein amine dehydrogenase"/>
    <property type="match status" value="1"/>
</dbReference>
<protein>
    <recommendedName>
        <fullName evidence="6">CDC20/Fizzy WD40 domain-containing protein</fullName>
    </recommendedName>
</protein>
<dbReference type="GO" id="GO:0005680">
    <property type="term" value="C:anaphase-promoting complex"/>
    <property type="evidence" value="ECO:0007669"/>
    <property type="project" value="TreeGrafter"/>
</dbReference>
<accession>A0AAD5XX19</accession>
<dbReference type="Pfam" id="PF24807">
    <property type="entry name" value="WD40_CDC20-Fz"/>
    <property type="match status" value="1"/>
</dbReference>
<dbReference type="InterPro" id="IPR033010">
    <property type="entry name" value="Cdc20/Fizzy"/>
</dbReference>
<keyword evidence="8" id="KW-1185">Reference proteome</keyword>
<dbReference type="GO" id="GO:1990757">
    <property type="term" value="F:ubiquitin ligase activator activity"/>
    <property type="evidence" value="ECO:0007669"/>
    <property type="project" value="TreeGrafter"/>
</dbReference>
<evidence type="ECO:0000256" key="3">
    <source>
        <dbReference type="ARBA" id="ARBA00022737"/>
    </source>
</evidence>
<dbReference type="PROSITE" id="PS00678">
    <property type="entry name" value="WD_REPEATS_1"/>
    <property type="match status" value="2"/>
</dbReference>
<evidence type="ECO:0000313" key="7">
    <source>
        <dbReference type="EMBL" id="KAJ3215536.1"/>
    </source>
</evidence>
<evidence type="ECO:0000259" key="6">
    <source>
        <dbReference type="Pfam" id="PF24807"/>
    </source>
</evidence>
<dbReference type="PANTHER" id="PTHR19918:SF1">
    <property type="entry name" value="FIZZY-RELATED PROTEIN HOMOLOG"/>
    <property type="match status" value="1"/>
</dbReference>